<name>A0A6J5DD67_9BURK</name>
<reference evidence="2 3" key="1">
    <citation type="submission" date="2020-04" db="EMBL/GenBank/DDBJ databases">
        <authorList>
            <person name="De Canck E."/>
        </authorList>
    </citation>
    <scope>NUCLEOTIDE SEQUENCE [LARGE SCALE GENOMIC DNA]</scope>
    <source>
        <strain evidence="2 3">LMG 29739</strain>
    </source>
</reference>
<keyword evidence="3" id="KW-1185">Reference proteome</keyword>
<evidence type="ECO:0000256" key="1">
    <source>
        <dbReference type="SAM" id="MobiDB-lite"/>
    </source>
</evidence>
<feature type="region of interest" description="Disordered" evidence="1">
    <location>
        <begin position="30"/>
        <end position="86"/>
    </location>
</feature>
<evidence type="ECO:0000313" key="3">
    <source>
        <dbReference type="Proteomes" id="UP000494329"/>
    </source>
</evidence>
<evidence type="ECO:0000313" key="2">
    <source>
        <dbReference type="EMBL" id="CAB3751102.1"/>
    </source>
</evidence>
<gene>
    <name evidence="2" type="ORF">LMG29739_01225</name>
</gene>
<protein>
    <submittedName>
        <fullName evidence="2">Uncharacterized protein</fullName>
    </submittedName>
</protein>
<dbReference type="AlphaFoldDB" id="A0A6J5DD67"/>
<dbReference type="EMBL" id="CADIKF010000006">
    <property type="protein sequence ID" value="CAB3751102.1"/>
    <property type="molecule type" value="Genomic_DNA"/>
</dbReference>
<dbReference type="Proteomes" id="UP000494329">
    <property type="component" value="Unassembled WGS sequence"/>
</dbReference>
<sequence length="86" mass="9477">MRLLRVRYEGLTVIRVRQRDEGDQVLSDRFAGHRCGDNPTIQQSDNPAPRHPVAHQRADASMSFGPASRDRSGTSISILNPAPGVL</sequence>
<proteinExistence type="predicted"/>
<accession>A0A6J5DD67</accession>
<organism evidence="2 3">
    <name type="scientific">Paraburkholderia solisilvae</name>
    <dbReference type="NCBI Taxonomy" id="624376"/>
    <lineage>
        <taxon>Bacteria</taxon>
        <taxon>Pseudomonadati</taxon>
        <taxon>Pseudomonadota</taxon>
        <taxon>Betaproteobacteria</taxon>
        <taxon>Burkholderiales</taxon>
        <taxon>Burkholderiaceae</taxon>
        <taxon>Paraburkholderia</taxon>
    </lineage>
</organism>